<name>A0A1G9V541_9ACTN</name>
<keyword evidence="2" id="KW-0238">DNA-binding</keyword>
<feature type="domain" description="HTH marR-type" evidence="1">
    <location>
        <begin position="21"/>
        <end position="152"/>
    </location>
</feature>
<gene>
    <name evidence="2" type="ORF">SAMN05216259_101127</name>
</gene>
<dbReference type="PANTHER" id="PTHR33164:SF99">
    <property type="entry name" value="MARR FAMILY REGULATORY PROTEIN"/>
    <property type="match status" value="1"/>
</dbReference>
<dbReference type="Proteomes" id="UP000199341">
    <property type="component" value="Unassembled WGS sequence"/>
</dbReference>
<accession>A0A1G9V541</accession>
<dbReference type="Gene3D" id="1.10.10.10">
    <property type="entry name" value="Winged helix-like DNA-binding domain superfamily/Winged helix DNA-binding domain"/>
    <property type="match status" value="1"/>
</dbReference>
<dbReference type="AlphaFoldDB" id="A0A1G9V541"/>
<dbReference type="SMART" id="SM00347">
    <property type="entry name" value="HTH_MARR"/>
    <property type="match status" value="1"/>
</dbReference>
<dbReference type="PANTHER" id="PTHR33164">
    <property type="entry name" value="TRANSCRIPTIONAL REGULATOR, MARR FAMILY"/>
    <property type="match status" value="1"/>
</dbReference>
<dbReference type="GO" id="GO:0006950">
    <property type="term" value="P:response to stress"/>
    <property type="evidence" value="ECO:0007669"/>
    <property type="project" value="TreeGrafter"/>
</dbReference>
<dbReference type="GO" id="GO:0003700">
    <property type="term" value="F:DNA-binding transcription factor activity"/>
    <property type="evidence" value="ECO:0007669"/>
    <property type="project" value="InterPro"/>
</dbReference>
<dbReference type="GO" id="GO:0003677">
    <property type="term" value="F:DNA binding"/>
    <property type="evidence" value="ECO:0007669"/>
    <property type="project" value="UniProtKB-KW"/>
</dbReference>
<dbReference type="EMBL" id="FNIE01000001">
    <property type="protein sequence ID" value="SDM67166.1"/>
    <property type="molecule type" value="Genomic_DNA"/>
</dbReference>
<dbReference type="Pfam" id="PF12802">
    <property type="entry name" value="MarR_2"/>
    <property type="match status" value="1"/>
</dbReference>
<dbReference type="InterPro" id="IPR000835">
    <property type="entry name" value="HTH_MarR-typ"/>
</dbReference>
<dbReference type="PROSITE" id="PS50995">
    <property type="entry name" value="HTH_MARR_2"/>
    <property type="match status" value="1"/>
</dbReference>
<sequence>MTPHRTAPEDTAPLEARQAEADETVDALVQLSFLVQSALARIAAEHDLSLVQVRLLGILRDRRPAMRELADHLGLDKSSMTGLVARAEKRGLVRREPSPHDGRGVLVALTEEGRRLTERSTAEMRRHIAGLTEPLTAVERGLLRALAGKLLPGGANAAGEPPSRVAPLP</sequence>
<dbReference type="InterPro" id="IPR036388">
    <property type="entry name" value="WH-like_DNA-bd_sf"/>
</dbReference>
<dbReference type="SUPFAM" id="SSF46785">
    <property type="entry name" value="Winged helix' DNA-binding domain"/>
    <property type="match status" value="1"/>
</dbReference>
<proteinExistence type="predicted"/>
<evidence type="ECO:0000313" key="3">
    <source>
        <dbReference type="Proteomes" id="UP000199341"/>
    </source>
</evidence>
<protein>
    <submittedName>
        <fullName evidence="2">DNA-binding transcriptional regulator, MarR family</fullName>
    </submittedName>
</protein>
<evidence type="ECO:0000259" key="1">
    <source>
        <dbReference type="PROSITE" id="PS50995"/>
    </source>
</evidence>
<keyword evidence="3" id="KW-1185">Reference proteome</keyword>
<dbReference type="InterPro" id="IPR039422">
    <property type="entry name" value="MarR/SlyA-like"/>
</dbReference>
<evidence type="ECO:0000313" key="2">
    <source>
        <dbReference type="EMBL" id="SDM67166.1"/>
    </source>
</evidence>
<reference evidence="2 3" key="1">
    <citation type="submission" date="2016-10" db="EMBL/GenBank/DDBJ databases">
        <authorList>
            <person name="de Groot N.N."/>
        </authorList>
    </citation>
    <scope>NUCLEOTIDE SEQUENCE [LARGE SCALE GENOMIC DNA]</scope>
    <source>
        <strain evidence="2 3">CGMCC 4.2022</strain>
    </source>
</reference>
<dbReference type="RefSeq" id="WP_093782231.1">
    <property type="nucleotide sequence ID" value="NZ_FNIE01000001.1"/>
</dbReference>
<dbReference type="OrthoDB" id="3216907at2"/>
<dbReference type="InterPro" id="IPR036390">
    <property type="entry name" value="WH_DNA-bd_sf"/>
</dbReference>
<dbReference type="PRINTS" id="PR00598">
    <property type="entry name" value="HTHMARR"/>
</dbReference>
<organism evidence="2 3">
    <name type="scientific">Actinacidiphila guanduensis</name>
    <dbReference type="NCBI Taxonomy" id="310781"/>
    <lineage>
        <taxon>Bacteria</taxon>
        <taxon>Bacillati</taxon>
        <taxon>Actinomycetota</taxon>
        <taxon>Actinomycetes</taxon>
        <taxon>Kitasatosporales</taxon>
        <taxon>Streptomycetaceae</taxon>
        <taxon>Actinacidiphila</taxon>
    </lineage>
</organism>